<name>A0A8H5WCS1_FUSHE</name>
<dbReference type="GO" id="GO:0005507">
    <property type="term" value="F:copper ion binding"/>
    <property type="evidence" value="ECO:0007669"/>
    <property type="project" value="InterPro"/>
</dbReference>
<feature type="compositionally biased region" description="Polar residues" evidence="1">
    <location>
        <begin position="165"/>
        <end position="178"/>
    </location>
</feature>
<dbReference type="OrthoDB" id="5086233at2759"/>
<accession>A0A8H5WCS1</accession>
<dbReference type="Gene3D" id="3.90.430.10">
    <property type="entry name" value="Copper fist DNA-binding domain"/>
    <property type="match status" value="1"/>
</dbReference>
<dbReference type="GO" id="GO:0003677">
    <property type="term" value="F:DNA binding"/>
    <property type="evidence" value="ECO:0007669"/>
    <property type="project" value="InterPro"/>
</dbReference>
<evidence type="ECO:0000313" key="4">
    <source>
        <dbReference type="Proteomes" id="UP000567885"/>
    </source>
</evidence>
<dbReference type="SMART" id="SM01090">
    <property type="entry name" value="Copper-fist"/>
    <property type="match status" value="1"/>
</dbReference>
<feature type="region of interest" description="Disordered" evidence="1">
    <location>
        <begin position="158"/>
        <end position="179"/>
    </location>
</feature>
<dbReference type="GO" id="GO:0003700">
    <property type="term" value="F:DNA-binding transcription factor activity"/>
    <property type="evidence" value="ECO:0007669"/>
    <property type="project" value="InterPro"/>
</dbReference>
<keyword evidence="4" id="KW-1185">Reference proteome</keyword>
<dbReference type="Pfam" id="PF00649">
    <property type="entry name" value="Copper-fist"/>
    <property type="match status" value="1"/>
</dbReference>
<comment type="caution">
    <text evidence="3">The sequence shown here is derived from an EMBL/GenBank/DDBJ whole genome shotgun (WGS) entry which is preliminary data.</text>
</comment>
<dbReference type="AlphaFoldDB" id="A0A8H5WCS1"/>
<dbReference type="InterPro" id="IPR001083">
    <property type="entry name" value="Cu_fist_DNA-bd_dom"/>
</dbReference>
<sequence>MVRTDLNGQKIACVKCIKGHREKNCVDVHPSPCFYSRGRGRPRMGETGRQEVPVQLLRPVEAVTANYSPLLQDMNQPQVGFISCTVPSAGQSTVPGASTVDTALPDNANIAGPHAGDNAYSSPAEFLDFPLAGFADSPFSYLDDMDFSAPPDNANIAGPNAGDNVYSSPAESTGSSFSELDGLEGEDFWKRVDELLEI</sequence>
<dbReference type="Proteomes" id="UP000567885">
    <property type="component" value="Unassembled WGS sequence"/>
</dbReference>
<reference evidence="3 4" key="1">
    <citation type="submission" date="2020-05" db="EMBL/GenBank/DDBJ databases">
        <title>Identification and distribution of gene clusters putatively required for synthesis of sphingolipid metabolism inhibitors in phylogenetically diverse species of the filamentous fungus Fusarium.</title>
        <authorList>
            <person name="Kim H.-S."/>
            <person name="Busman M."/>
            <person name="Brown D.W."/>
            <person name="Divon H."/>
            <person name="Uhlig S."/>
            <person name="Proctor R.H."/>
        </authorList>
    </citation>
    <scope>NUCLEOTIDE SEQUENCE [LARGE SCALE GENOMIC DNA]</scope>
    <source>
        <strain evidence="3 4">NRRL 20693</strain>
    </source>
</reference>
<dbReference type="GO" id="GO:0005634">
    <property type="term" value="C:nucleus"/>
    <property type="evidence" value="ECO:0007669"/>
    <property type="project" value="InterPro"/>
</dbReference>
<proteinExistence type="predicted"/>
<feature type="domain" description="Copper-fist" evidence="2">
    <location>
        <begin position="6"/>
        <end position="43"/>
    </location>
</feature>
<evidence type="ECO:0000313" key="3">
    <source>
        <dbReference type="EMBL" id="KAF5657677.1"/>
    </source>
</evidence>
<organism evidence="3 4">
    <name type="scientific">Fusarium heterosporum</name>
    <dbReference type="NCBI Taxonomy" id="42747"/>
    <lineage>
        <taxon>Eukaryota</taxon>
        <taxon>Fungi</taxon>
        <taxon>Dikarya</taxon>
        <taxon>Ascomycota</taxon>
        <taxon>Pezizomycotina</taxon>
        <taxon>Sordariomycetes</taxon>
        <taxon>Hypocreomycetidae</taxon>
        <taxon>Hypocreales</taxon>
        <taxon>Nectriaceae</taxon>
        <taxon>Fusarium</taxon>
        <taxon>Fusarium heterosporum species complex</taxon>
    </lineage>
</organism>
<gene>
    <name evidence="3" type="ORF">FHETE_10282</name>
</gene>
<dbReference type="EMBL" id="JAAGWQ010000272">
    <property type="protein sequence ID" value="KAF5657677.1"/>
    <property type="molecule type" value="Genomic_DNA"/>
</dbReference>
<dbReference type="SMART" id="SM00412">
    <property type="entry name" value="Cu_FIST"/>
    <property type="match status" value="1"/>
</dbReference>
<dbReference type="InterPro" id="IPR036395">
    <property type="entry name" value="Cu_fist_DNA-bd_dom_sf"/>
</dbReference>
<protein>
    <recommendedName>
        <fullName evidence="2">Copper-fist domain-containing protein</fullName>
    </recommendedName>
</protein>
<dbReference type="SUPFAM" id="SSF57879">
    <property type="entry name" value="Zinc domain conserved in yeast copper-regulated transcription factors"/>
    <property type="match status" value="1"/>
</dbReference>
<evidence type="ECO:0000259" key="2">
    <source>
        <dbReference type="PROSITE" id="PS50073"/>
    </source>
</evidence>
<evidence type="ECO:0000256" key="1">
    <source>
        <dbReference type="SAM" id="MobiDB-lite"/>
    </source>
</evidence>
<dbReference type="PROSITE" id="PS50073">
    <property type="entry name" value="COPPER_FIST_2"/>
    <property type="match status" value="1"/>
</dbReference>